<dbReference type="Proteomes" id="UP000642284">
    <property type="component" value="Unassembled WGS sequence"/>
</dbReference>
<name>A0ABR7SVT6_9ACTN</name>
<dbReference type="RefSeq" id="WP_187819309.1">
    <property type="nucleotide sequence ID" value="NZ_JACTVJ010000030.1"/>
</dbReference>
<evidence type="ECO:0000313" key="3">
    <source>
        <dbReference type="Proteomes" id="UP000642284"/>
    </source>
</evidence>
<proteinExistence type="predicted"/>
<dbReference type="InterPro" id="IPR041698">
    <property type="entry name" value="Methyltransf_25"/>
</dbReference>
<dbReference type="Pfam" id="PF13649">
    <property type="entry name" value="Methyltransf_25"/>
    <property type="match status" value="1"/>
</dbReference>
<dbReference type="NCBIfam" id="NF041820">
    <property type="entry name" value="daptide_MTase"/>
    <property type="match status" value="1"/>
</dbReference>
<protein>
    <submittedName>
        <fullName evidence="2">Class I SAM-dependent methyltransferase</fullName>
    </submittedName>
</protein>
<dbReference type="CDD" id="cd02440">
    <property type="entry name" value="AdoMet_MTases"/>
    <property type="match status" value="1"/>
</dbReference>
<dbReference type="InterPro" id="IPR029063">
    <property type="entry name" value="SAM-dependent_MTases_sf"/>
</dbReference>
<dbReference type="GO" id="GO:0032259">
    <property type="term" value="P:methylation"/>
    <property type="evidence" value="ECO:0007669"/>
    <property type="project" value="UniProtKB-KW"/>
</dbReference>
<evidence type="ECO:0000259" key="1">
    <source>
        <dbReference type="Pfam" id="PF13649"/>
    </source>
</evidence>
<accession>A0ABR7SVT6</accession>
<dbReference type="SUPFAM" id="SSF53335">
    <property type="entry name" value="S-adenosyl-L-methionine-dependent methyltransferases"/>
    <property type="match status" value="1"/>
</dbReference>
<dbReference type="InterPro" id="IPR049690">
    <property type="entry name" value="Daptide_MTase"/>
</dbReference>
<keyword evidence="3" id="KW-1185">Reference proteome</keyword>
<keyword evidence="2" id="KW-0808">Transferase</keyword>
<sequence>MTTIAPTLPPGLAGRRITELADRVHLCGMYDAHGAAFYDDLAAADAFEIREIAAAVRITGGPVLDLAAGAGRFTLPLLSLGHEVTALDLSSSMLSKLEERLATIPPPVRRRCTVILGDMADFRLGRRFAHIILGTTSLSLLDAEGRVGLYRSVAEHLTEDGHFTLSVIERGDVDGPTEVCARVQGLSGTSYDLYEYWPTDAPTRRVTIIPADASSTVTVATDEVNTLSRAQVEAELAAASFQLVGHRELPGTSERHRITLLTAVSSR</sequence>
<keyword evidence="2" id="KW-0489">Methyltransferase</keyword>
<feature type="domain" description="Methyltransferase" evidence="1">
    <location>
        <begin position="63"/>
        <end position="161"/>
    </location>
</feature>
<dbReference type="Gene3D" id="3.40.50.150">
    <property type="entry name" value="Vaccinia Virus protein VP39"/>
    <property type="match status" value="1"/>
</dbReference>
<comment type="caution">
    <text evidence="2">The sequence shown here is derived from an EMBL/GenBank/DDBJ whole genome shotgun (WGS) entry which is preliminary data.</text>
</comment>
<reference evidence="2 3" key="1">
    <citation type="submission" date="2020-08" db="EMBL/GenBank/DDBJ databases">
        <title>Genemic of Streptomyces polyaspartic.</title>
        <authorList>
            <person name="Liu W."/>
        </authorList>
    </citation>
    <scope>NUCLEOTIDE SEQUENCE [LARGE SCALE GENOMIC DNA]</scope>
    <source>
        <strain evidence="2 3">TRM66268-LWL</strain>
    </source>
</reference>
<dbReference type="GO" id="GO:0008168">
    <property type="term" value="F:methyltransferase activity"/>
    <property type="evidence" value="ECO:0007669"/>
    <property type="project" value="UniProtKB-KW"/>
</dbReference>
<evidence type="ECO:0000313" key="2">
    <source>
        <dbReference type="EMBL" id="MBC9718884.1"/>
    </source>
</evidence>
<dbReference type="EMBL" id="JACTVJ010000030">
    <property type="protein sequence ID" value="MBC9718884.1"/>
    <property type="molecule type" value="Genomic_DNA"/>
</dbReference>
<gene>
    <name evidence="2" type="ORF">H9Y04_40785</name>
</gene>
<organism evidence="2 3">
    <name type="scientific">Streptomyces polyasparticus</name>
    <dbReference type="NCBI Taxonomy" id="2767826"/>
    <lineage>
        <taxon>Bacteria</taxon>
        <taxon>Bacillati</taxon>
        <taxon>Actinomycetota</taxon>
        <taxon>Actinomycetes</taxon>
        <taxon>Kitasatosporales</taxon>
        <taxon>Streptomycetaceae</taxon>
        <taxon>Streptomyces</taxon>
    </lineage>
</organism>